<gene>
    <name evidence="2" type="ORF">AGLY_007582</name>
</gene>
<keyword evidence="1" id="KW-0812">Transmembrane</keyword>
<feature type="transmembrane region" description="Helical" evidence="1">
    <location>
        <begin position="289"/>
        <end position="307"/>
    </location>
</feature>
<keyword evidence="1" id="KW-0472">Membrane</keyword>
<dbReference type="Proteomes" id="UP000475862">
    <property type="component" value="Unassembled WGS sequence"/>
</dbReference>
<reference evidence="2 3" key="1">
    <citation type="submission" date="2019-08" db="EMBL/GenBank/DDBJ databases">
        <title>The genome of the soybean aphid Biotype 1, its phylome, world population structure and adaptation to the North American continent.</title>
        <authorList>
            <person name="Giordano R."/>
            <person name="Donthu R.K."/>
            <person name="Hernandez A.G."/>
            <person name="Wright C.L."/>
            <person name="Zimin A.V."/>
        </authorList>
    </citation>
    <scope>NUCLEOTIDE SEQUENCE [LARGE SCALE GENOMIC DNA]</scope>
    <source>
        <tissue evidence="2">Whole aphids</tissue>
    </source>
</reference>
<feature type="transmembrane region" description="Helical" evidence="1">
    <location>
        <begin position="319"/>
        <end position="342"/>
    </location>
</feature>
<protein>
    <submittedName>
        <fullName evidence="2">Uncharacterized protein</fullName>
    </submittedName>
</protein>
<comment type="caution">
    <text evidence="2">The sequence shown here is derived from an EMBL/GenBank/DDBJ whole genome shotgun (WGS) entry which is preliminary data.</text>
</comment>
<evidence type="ECO:0000256" key="1">
    <source>
        <dbReference type="SAM" id="Phobius"/>
    </source>
</evidence>
<keyword evidence="1" id="KW-1133">Transmembrane helix</keyword>
<organism evidence="2 3">
    <name type="scientific">Aphis glycines</name>
    <name type="common">Soybean aphid</name>
    <dbReference type="NCBI Taxonomy" id="307491"/>
    <lineage>
        <taxon>Eukaryota</taxon>
        <taxon>Metazoa</taxon>
        <taxon>Ecdysozoa</taxon>
        <taxon>Arthropoda</taxon>
        <taxon>Hexapoda</taxon>
        <taxon>Insecta</taxon>
        <taxon>Pterygota</taxon>
        <taxon>Neoptera</taxon>
        <taxon>Paraneoptera</taxon>
        <taxon>Hemiptera</taxon>
        <taxon>Sternorrhyncha</taxon>
        <taxon>Aphidomorpha</taxon>
        <taxon>Aphidoidea</taxon>
        <taxon>Aphididae</taxon>
        <taxon>Aphidini</taxon>
        <taxon>Aphis</taxon>
        <taxon>Aphis</taxon>
    </lineage>
</organism>
<evidence type="ECO:0000313" key="3">
    <source>
        <dbReference type="Proteomes" id="UP000475862"/>
    </source>
</evidence>
<evidence type="ECO:0000313" key="2">
    <source>
        <dbReference type="EMBL" id="KAE9535681.1"/>
    </source>
</evidence>
<sequence>MIQSIQYDKFNYLYKITGFNGTKRAPFEVCWDKMMFKNGTYGGLRKIEHSADRYLVAVFRRISGCFFFCVFYLNLWCNYTKANTRLYASKFVKISFNRSRRKLEYEYSILGDISRGDLSAKPDNKSVLKPKNIGFLIRNIKEFKNEICLKTSCLSLVSIMEFVTKGLNESLERVQRRFLRRIGYKPQLLLLVTFFLFCLHSTPLRIFQESLHLECLDIKRQTSYNKVSTRHFPLSGPTLIVLNKRRIFTCHTLRASKITSSTTPLVDGSLENESKADQRMQNRPPPGHVLNTFLGGITIIMILFRSFPLNDVDGKHVHIEIAVVLFAITVAVEFRFGGVLIAQRIQRYRWTRFHDKFLRYTLPITRQNGSVSSLGVTVVVCKTSEGLECGTKFVDFELASVSKITFFININIITLTAFFIRTVQSLLVTPNSDLFCEEKSKMIVPPPNQTFQPSNMI</sequence>
<feature type="transmembrane region" description="Helical" evidence="1">
    <location>
        <begin position="54"/>
        <end position="73"/>
    </location>
</feature>
<keyword evidence="3" id="KW-1185">Reference proteome</keyword>
<dbReference type="AlphaFoldDB" id="A0A6G0TMV8"/>
<name>A0A6G0TMV8_APHGL</name>
<proteinExistence type="predicted"/>
<dbReference type="EMBL" id="VYZN01000025">
    <property type="protein sequence ID" value="KAE9535681.1"/>
    <property type="molecule type" value="Genomic_DNA"/>
</dbReference>
<accession>A0A6G0TMV8</accession>